<keyword evidence="2" id="KW-1185">Reference proteome</keyword>
<dbReference type="RefSeq" id="WP_281251819.1">
    <property type="nucleotide sequence ID" value="NZ_FUYE01000029.1"/>
</dbReference>
<gene>
    <name evidence="1" type="ORF">SAMN02745166_04999</name>
</gene>
<evidence type="ECO:0000313" key="1">
    <source>
        <dbReference type="EMBL" id="SKB08703.1"/>
    </source>
</evidence>
<accession>A0A1T4Z4A0</accession>
<protein>
    <submittedName>
        <fullName evidence="1">Uncharacterized protein</fullName>
    </submittedName>
</protein>
<name>A0A1T4Z4A0_9BACT</name>
<dbReference type="AlphaFoldDB" id="A0A1T4Z4A0"/>
<organism evidence="1 2">
    <name type="scientific">Prosthecobacter debontii</name>
    <dbReference type="NCBI Taxonomy" id="48467"/>
    <lineage>
        <taxon>Bacteria</taxon>
        <taxon>Pseudomonadati</taxon>
        <taxon>Verrucomicrobiota</taxon>
        <taxon>Verrucomicrobiia</taxon>
        <taxon>Verrucomicrobiales</taxon>
        <taxon>Verrucomicrobiaceae</taxon>
        <taxon>Prosthecobacter</taxon>
    </lineage>
</organism>
<dbReference type="EMBL" id="FUYE01000029">
    <property type="protein sequence ID" value="SKB08703.1"/>
    <property type="molecule type" value="Genomic_DNA"/>
</dbReference>
<dbReference type="Proteomes" id="UP000190774">
    <property type="component" value="Unassembled WGS sequence"/>
</dbReference>
<sequence>MIYDWNSPESDFTLPGYANTRANYVPNSFGGGTIYATTTYTAPT</sequence>
<evidence type="ECO:0000313" key="2">
    <source>
        <dbReference type="Proteomes" id="UP000190774"/>
    </source>
</evidence>
<proteinExistence type="predicted"/>
<reference evidence="2" key="1">
    <citation type="submission" date="2017-02" db="EMBL/GenBank/DDBJ databases">
        <authorList>
            <person name="Varghese N."/>
            <person name="Submissions S."/>
        </authorList>
    </citation>
    <scope>NUCLEOTIDE SEQUENCE [LARGE SCALE GENOMIC DNA]</scope>
    <source>
        <strain evidence="2">ATCC 700200</strain>
    </source>
</reference>